<sequence>MRYLGETQDRVDVGVAHVPIVPAAILFDLGVGDAPVRPDAAAGYQACKSASAKPPQEGNVGAGAGATVGKLYGAKRAMKGGLGSASLTVAGVTVGAIVGQCGGRRGRSGPRPRLAGARTADGKMLLDTRAAILAGKPADLDARRRGHHHRAGGDRRQADQGAGAEDGADRARRPGPHHKTRSTPCSTATPCFALGRACPASPPT</sequence>
<dbReference type="PANTHER" id="PTHR36512:SF3">
    <property type="entry name" value="BLR5678 PROTEIN"/>
    <property type="match status" value="1"/>
</dbReference>
<protein>
    <submittedName>
        <fullName evidence="3">Peptidase family s58 domain-containing protein</fullName>
    </submittedName>
</protein>
<reference evidence="3" key="1">
    <citation type="submission" date="2022-01" db="EMBL/GenBank/DDBJ databases">
        <title>Genome Sequence Resource for Two Populations of Ditylenchus destructor, the Migratory Endoparasitic Phytonematode.</title>
        <authorList>
            <person name="Zhang H."/>
            <person name="Lin R."/>
            <person name="Xie B."/>
        </authorList>
    </citation>
    <scope>NUCLEOTIDE SEQUENCE</scope>
    <source>
        <strain evidence="3">BazhouSP</strain>
    </source>
</reference>
<evidence type="ECO:0000313" key="3">
    <source>
        <dbReference type="EMBL" id="KAI1690638.1"/>
    </source>
</evidence>
<evidence type="ECO:0000313" key="4">
    <source>
        <dbReference type="Proteomes" id="UP001201812"/>
    </source>
</evidence>
<dbReference type="EMBL" id="JAKKPZ010001120">
    <property type="protein sequence ID" value="KAI1690638.1"/>
    <property type="molecule type" value="Genomic_DNA"/>
</dbReference>
<organism evidence="3 4">
    <name type="scientific">Ditylenchus destructor</name>
    <dbReference type="NCBI Taxonomy" id="166010"/>
    <lineage>
        <taxon>Eukaryota</taxon>
        <taxon>Metazoa</taxon>
        <taxon>Ecdysozoa</taxon>
        <taxon>Nematoda</taxon>
        <taxon>Chromadorea</taxon>
        <taxon>Rhabditida</taxon>
        <taxon>Tylenchina</taxon>
        <taxon>Tylenchomorpha</taxon>
        <taxon>Sphaerularioidea</taxon>
        <taxon>Anguinidae</taxon>
        <taxon>Anguininae</taxon>
        <taxon>Ditylenchus</taxon>
    </lineage>
</organism>
<dbReference type="PANTHER" id="PTHR36512">
    <property type="entry name" value="D-AMINOPEPTIDASE"/>
    <property type="match status" value="1"/>
</dbReference>
<evidence type="ECO:0000256" key="2">
    <source>
        <dbReference type="SAM" id="MobiDB-lite"/>
    </source>
</evidence>
<dbReference type="AlphaFoldDB" id="A0AAD4QUU7"/>
<gene>
    <name evidence="3" type="ORF">DdX_22375</name>
</gene>
<proteinExistence type="inferred from homology"/>
<comment type="caution">
    <text evidence="3">The sequence shown here is derived from an EMBL/GenBank/DDBJ whole genome shotgun (WGS) entry which is preliminary data.</text>
</comment>
<dbReference type="SUPFAM" id="SSF56266">
    <property type="entry name" value="DmpA/ArgJ-like"/>
    <property type="match status" value="1"/>
</dbReference>
<feature type="region of interest" description="Disordered" evidence="2">
    <location>
        <begin position="136"/>
        <end position="204"/>
    </location>
</feature>
<evidence type="ECO:0000256" key="1">
    <source>
        <dbReference type="ARBA" id="ARBA00007068"/>
    </source>
</evidence>
<keyword evidence="4" id="KW-1185">Reference proteome</keyword>
<dbReference type="InterPro" id="IPR005321">
    <property type="entry name" value="Peptidase_S58_DmpA"/>
</dbReference>
<accession>A0AAD4QUU7</accession>
<comment type="similarity">
    <text evidence="1">Belongs to the peptidase S58 family.</text>
</comment>
<dbReference type="Proteomes" id="UP001201812">
    <property type="component" value="Unassembled WGS sequence"/>
</dbReference>
<dbReference type="Pfam" id="PF03576">
    <property type="entry name" value="Peptidase_S58"/>
    <property type="match status" value="1"/>
</dbReference>
<dbReference type="InterPro" id="IPR016117">
    <property type="entry name" value="ArgJ-like_dom_sf"/>
</dbReference>
<name>A0AAD4QUU7_9BILA</name>
<dbReference type="Gene3D" id="3.60.70.12">
    <property type="entry name" value="L-amino peptidase D-ALA esterase/amidase"/>
    <property type="match status" value="1"/>
</dbReference>
<dbReference type="GO" id="GO:0004177">
    <property type="term" value="F:aminopeptidase activity"/>
    <property type="evidence" value="ECO:0007669"/>
    <property type="project" value="TreeGrafter"/>
</dbReference>